<keyword evidence="2" id="KW-1133">Transmembrane helix</keyword>
<protein>
    <submittedName>
        <fullName evidence="3">Uncharacterized protein</fullName>
    </submittedName>
</protein>
<reference evidence="4" key="1">
    <citation type="journal article" date="2019" name="bioRxiv">
        <title>Genomics, evolutionary history and diagnostics of the Alternaria alternata species group including apple and Asian pear pathotypes.</title>
        <authorList>
            <person name="Armitage A.D."/>
            <person name="Cockerton H.M."/>
            <person name="Sreenivasaprasad S."/>
            <person name="Woodhall J.W."/>
            <person name="Lane C.R."/>
            <person name="Harrison R.J."/>
            <person name="Clarkson J.P."/>
        </authorList>
    </citation>
    <scope>NUCLEOTIDE SEQUENCE [LARGE SCALE GENOMIC DNA]</scope>
    <source>
        <strain evidence="4">RGR 97.0016</strain>
    </source>
</reference>
<comment type="caution">
    <text evidence="3">The sequence shown here is derived from an EMBL/GenBank/DDBJ whole genome shotgun (WGS) entry which is preliminary data.</text>
</comment>
<evidence type="ECO:0000256" key="1">
    <source>
        <dbReference type="SAM" id="MobiDB-lite"/>
    </source>
</evidence>
<keyword evidence="2" id="KW-0812">Transmembrane</keyword>
<gene>
    <name evidence="3" type="ORF">AA0113_g11672</name>
</gene>
<dbReference type="EMBL" id="PEJP01000074">
    <property type="protein sequence ID" value="RYO33399.1"/>
    <property type="molecule type" value="Genomic_DNA"/>
</dbReference>
<evidence type="ECO:0000313" key="3">
    <source>
        <dbReference type="EMBL" id="RYO33399.1"/>
    </source>
</evidence>
<feature type="transmembrane region" description="Helical" evidence="2">
    <location>
        <begin position="133"/>
        <end position="158"/>
    </location>
</feature>
<organism evidence="3 4">
    <name type="scientific">Alternaria arborescens</name>
    <dbReference type="NCBI Taxonomy" id="156630"/>
    <lineage>
        <taxon>Eukaryota</taxon>
        <taxon>Fungi</taxon>
        <taxon>Dikarya</taxon>
        <taxon>Ascomycota</taxon>
        <taxon>Pezizomycotina</taxon>
        <taxon>Dothideomycetes</taxon>
        <taxon>Pleosporomycetidae</taxon>
        <taxon>Pleosporales</taxon>
        <taxon>Pleosporineae</taxon>
        <taxon>Pleosporaceae</taxon>
        <taxon>Alternaria</taxon>
        <taxon>Alternaria sect. Alternaria</taxon>
    </lineage>
</organism>
<dbReference type="OrthoDB" id="3684697at2759"/>
<evidence type="ECO:0000256" key="2">
    <source>
        <dbReference type="SAM" id="Phobius"/>
    </source>
</evidence>
<dbReference type="Proteomes" id="UP000293823">
    <property type="component" value="Unassembled WGS sequence"/>
</dbReference>
<keyword evidence="4" id="KW-1185">Reference proteome</keyword>
<evidence type="ECO:0000313" key="4">
    <source>
        <dbReference type="Proteomes" id="UP000293823"/>
    </source>
</evidence>
<proteinExistence type="predicted"/>
<feature type="compositionally biased region" description="Basic and acidic residues" evidence="1">
    <location>
        <begin position="211"/>
        <end position="224"/>
    </location>
</feature>
<dbReference type="AlphaFoldDB" id="A0A4Q4Q4M1"/>
<name>A0A4Q4Q4M1_9PLEO</name>
<feature type="region of interest" description="Disordered" evidence="1">
    <location>
        <begin position="1"/>
        <end position="21"/>
    </location>
</feature>
<accession>A0A4Q4Q4M1</accession>
<feature type="region of interest" description="Disordered" evidence="1">
    <location>
        <begin position="204"/>
        <end position="224"/>
    </location>
</feature>
<keyword evidence="2" id="KW-0472">Membrane</keyword>
<sequence length="224" mass="24743">MTMEKPRSLLGDLPPRRRRPVVQSDMGGQFALAKVGSGPLPGGWTAFMSGDPLITMLRRFPGNYANISHAIAADPALAAIFKNTLETTSVSWAMSSLLTMLSMSNYYSQQPAFDRIDNITVSSFENVLFPRDYVGLTIVLWVLAAHFVIMATLIVMFVRDTRSTLLGNVWSALAQILESEEVEEHILGASEKTDPEISKELQKSQQGGLRARVEHRGGSFEIVR</sequence>